<dbReference type="Proteomes" id="UP000472272">
    <property type="component" value="Chromosome 6"/>
</dbReference>
<dbReference type="GO" id="GO:0033017">
    <property type="term" value="C:sarcoplasmic reticulum membrane"/>
    <property type="evidence" value="ECO:0007669"/>
    <property type="project" value="TreeGrafter"/>
</dbReference>
<feature type="compositionally biased region" description="Low complexity" evidence="7">
    <location>
        <begin position="1"/>
        <end position="23"/>
    </location>
</feature>
<dbReference type="PROSITE" id="PS50059">
    <property type="entry name" value="FKBP_PPIASE"/>
    <property type="match status" value="1"/>
</dbReference>
<dbReference type="SUPFAM" id="SSF54534">
    <property type="entry name" value="FKBP-like"/>
    <property type="match status" value="1"/>
</dbReference>
<evidence type="ECO:0000256" key="1">
    <source>
        <dbReference type="ARBA" id="ARBA00000971"/>
    </source>
</evidence>
<dbReference type="InterPro" id="IPR001179">
    <property type="entry name" value="PPIase_FKBP_dom"/>
</dbReference>
<evidence type="ECO:0000256" key="4">
    <source>
        <dbReference type="ARBA" id="ARBA00023235"/>
    </source>
</evidence>
<evidence type="ECO:0000256" key="5">
    <source>
        <dbReference type="ARBA" id="ARBA00038106"/>
    </source>
</evidence>
<proteinExistence type="inferred from homology"/>
<protein>
    <recommendedName>
        <fullName evidence="2 6">peptidylprolyl isomerase</fullName>
        <ecNumber evidence="2 6">5.2.1.8</ecNumber>
    </recommendedName>
</protein>
<evidence type="ECO:0000256" key="7">
    <source>
        <dbReference type="SAM" id="MobiDB-lite"/>
    </source>
</evidence>
<sequence>MAAASALPSPSAALSAPPTAAATCLSERARAPETAGRGSERPTPARRGRAAAAAAWGGASVLKGSAQARLLPPRPLLLLGSRRWWFVRRCCSFLSPAGLAAAAPPGAPLGTSIAAGRATWACAWRPSPPGTGGPSLSEGRPAWCTTRMSVGQRAKMIISPDYAYGATGHPGIIPPNATLIFDVELLKME</sequence>
<dbReference type="GO" id="GO:0003755">
    <property type="term" value="F:peptidyl-prolyl cis-trans isomerase activity"/>
    <property type="evidence" value="ECO:0007669"/>
    <property type="project" value="UniProtKB-KW"/>
</dbReference>
<dbReference type="Ensembl" id="ENSPMRT00000007422.1">
    <property type="protein sequence ID" value="ENSPMRP00000006937.1"/>
    <property type="gene ID" value="ENSPMRG00000004729.1"/>
</dbReference>
<dbReference type="EC" id="5.2.1.8" evidence="2 6"/>
<dbReference type="Gene3D" id="3.10.50.40">
    <property type="match status" value="1"/>
</dbReference>
<evidence type="ECO:0000259" key="8">
    <source>
        <dbReference type="PROSITE" id="PS50059"/>
    </source>
</evidence>
<reference evidence="9" key="2">
    <citation type="submission" date="2025-08" db="UniProtKB">
        <authorList>
            <consortium name="Ensembl"/>
        </authorList>
    </citation>
    <scope>IDENTIFICATION</scope>
</reference>
<reference evidence="9" key="3">
    <citation type="submission" date="2025-09" db="UniProtKB">
        <authorList>
            <consortium name="Ensembl"/>
        </authorList>
    </citation>
    <scope>IDENTIFICATION</scope>
</reference>
<evidence type="ECO:0000313" key="9">
    <source>
        <dbReference type="Ensembl" id="ENSPMRP00000006937.1"/>
    </source>
</evidence>
<dbReference type="AlphaFoldDB" id="A0A670I5E7"/>
<accession>A0A670I5E7</accession>
<name>A0A670I5E7_PODMU</name>
<comment type="similarity">
    <text evidence="5">Belongs to the FKBP-type PPIase family. FKBP1 subfamily.</text>
</comment>
<evidence type="ECO:0000256" key="6">
    <source>
        <dbReference type="PROSITE-ProRule" id="PRU00277"/>
    </source>
</evidence>
<keyword evidence="10" id="KW-1185">Reference proteome</keyword>
<dbReference type="InterPro" id="IPR046357">
    <property type="entry name" value="PPIase_dom_sf"/>
</dbReference>
<feature type="region of interest" description="Disordered" evidence="7">
    <location>
        <begin position="1"/>
        <end position="49"/>
    </location>
</feature>
<dbReference type="PANTHER" id="PTHR10516:SF301">
    <property type="entry name" value="PEPTIDYL-PROLYL CIS-TRANS ISOMERASE FKBP1A-RELATED"/>
    <property type="match status" value="1"/>
</dbReference>
<evidence type="ECO:0000256" key="3">
    <source>
        <dbReference type="ARBA" id="ARBA00023110"/>
    </source>
</evidence>
<dbReference type="InterPro" id="IPR050689">
    <property type="entry name" value="FKBP-type_PPIase"/>
</dbReference>
<dbReference type="GeneTree" id="ENSGT00940000153311"/>
<dbReference type="Pfam" id="PF00254">
    <property type="entry name" value="FKBP_C"/>
    <property type="match status" value="1"/>
</dbReference>
<comment type="catalytic activity">
    <reaction evidence="1 6">
        <text>[protein]-peptidylproline (omega=180) = [protein]-peptidylproline (omega=0)</text>
        <dbReference type="Rhea" id="RHEA:16237"/>
        <dbReference type="Rhea" id="RHEA-COMP:10747"/>
        <dbReference type="Rhea" id="RHEA-COMP:10748"/>
        <dbReference type="ChEBI" id="CHEBI:83833"/>
        <dbReference type="ChEBI" id="CHEBI:83834"/>
        <dbReference type="EC" id="5.2.1.8"/>
    </reaction>
</comment>
<keyword evidence="4 6" id="KW-0413">Isomerase</keyword>
<feature type="domain" description="PPIase FKBP-type" evidence="8">
    <location>
        <begin position="130"/>
        <end position="189"/>
    </location>
</feature>
<keyword evidence="3 6" id="KW-0697">Rotamase</keyword>
<organism evidence="9 10">
    <name type="scientific">Podarcis muralis</name>
    <name type="common">Wall lizard</name>
    <name type="synonym">Lacerta muralis</name>
    <dbReference type="NCBI Taxonomy" id="64176"/>
    <lineage>
        <taxon>Eukaryota</taxon>
        <taxon>Metazoa</taxon>
        <taxon>Chordata</taxon>
        <taxon>Craniata</taxon>
        <taxon>Vertebrata</taxon>
        <taxon>Euteleostomi</taxon>
        <taxon>Lepidosauria</taxon>
        <taxon>Squamata</taxon>
        <taxon>Bifurcata</taxon>
        <taxon>Unidentata</taxon>
        <taxon>Episquamata</taxon>
        <taxon>Laterata</taxon>
        <taxon>Lacertibaenia</taxon>
        <taxon>Lacertidae</taxon>
        <taxon>Podarcis</taxon>
    </lineage>
</organism>
<reference evidence="9 10" key="1">
    <citation type="journal article" date="2019" name="Proc. Natl. Acad. Sci. U.S.A.">
        <title>Regulatory changes in pterin and carotenoid genes underlie balanced color polymorphisms in the wall lizard.</title>
        <authorList>
            <person name="Andrade P."/>
            <person name="Pinho C."/>
            <person name="Perez I de Lanuza G."/>
            <person name="Afonso S."/>
            <person name="Brejcha J."/>
            <person name="Rubin C.J."/>
            <person name="Wallerman O."/>
            <person name="Pereira P."/>
            <person name="Sabatino S.J."/>
            <person name="Bellati A."/>
            <person name="Pellitteri-Rosa D."/>
            <person name="Bosakova Z."/>
            <person name="Bunikis I."/>
            <person name="Carretero M.A."/>
            <person name="Feiner N."/>
            <person name="Marsik P."/>
            <person name="Pauperio F."/>
            <person name="Salvi D."/>
            <person name="Soler L."/>
            <person name="While G.M."/>
            <person name="Uller T."/>
            <person name="Font E."/>
            <person name="Andersson L."/>
            <person name="Carneiro M."/>
        </authorList>
    </citation>
    <scope>NUCLEOTIDE SEQUENCE</scope>
</reference>
<evidence type="ECO:0000313" key="10">
    <source>
        <dbReference type="Proteomes" id="UP000472272"/>
    </source>
</evidence>
<evidence type="ECO:0000256" key="2">
    <source>
        <dbReference type="ARBA" id="ARBA00013194"/>
    </source>
</evidence>
<dbReference type="PANTHER" id="PTHR10516">
    <property type="entry name" value="PEPTIDYL-PROLYL CIS-TRANS ISOMERASE"/>
    <property type="match status" value="1"/>
</dbReference>